<sequence>MGVRLPNGATIYIASGYGTSKAMSVVSNANPAVGTLEASHGVGVGDFIEVTSGWSKLNNKIVRASAVATNDVSLEGINSTSTSLYPAGTGIGSVREITGWTQLQQILKTSSSGGEQQFLNYQFLEDDAEKRIPTNKSASGLSISIADDPTLAGYVLASQANDDRLPRAVKIVLPNQAIILYNAYISLNKTPSMTVNEIMACEITLSLLAEPVRYAS</sequence>
<keyword evidence="4" id="KW-1185">Reference proteome</keyword>
<dbReference type="Pfam" id="PF08813">
    <property type="entry name" value="Phage_tail_3"/>
    <property type="match status" value="1"/>
</dbReference>
<dbReference type="STRING" id="709839.TSA66_00935"/>
<accession>A0A0C2BVJ2</accession>
<name>A0A0C2BVJ2_9BURK</name>
<evidence type="ECO:0000313" key="3">
    <source>
        <dbReference type="EMBL" id="KIF84039.1"/>
    </source>
</evidence>
<dbReference type="Gene3D" id="4.10.410.40">
    <property type="match status" value="1"/>
</dbReference>
<protein>
    <submittedName>
        <fullName evidence="3">Phage tail protein</fullName>
    </submittedName>
</protein>
<dbReference type="EMBL" id="JWJG01000010">
    <property type="protein sequence ID" value="KIF84039.1"/>
    <property type="molecule type" value="Genomic_DNA"/>
</dbReference>
<evidence type="ECO:0000313" key="2">
    <source>
        <dbReference type="EMBL" id="KIF80814.1"/>
    </source>
</evidence>
<dbReference type="InterPro" id="IPR014918">
    <property type="entry name" value="Phage_tail_3"/>
</dbReference>
<proteinExistence type="predicted"/>
<reference evidence="3 4" key="1">
    <citation type="submission" date="2014-12" db="EMBL/GenBank/DDBJ databases">
        <title>Denitrispirillum autotrophicum gen. nov., sp. nov., Denitrifying, Facultatively Autotrophic Bacteria Isolated from Rice Paddy Soil.</title>
        <authorList>
            <person name="Ishii S."/>
            <person name="Ashida N."/>
            <person name="Ohno H."/>
            <person name="Otsuka S."/>
            <person name="Yokota A."/>
            <person name="Senoo K."/>
        </authorList>
    </citation>
    <scope>NUCLEOTIDE SEQUENCE [LARGE SCALE GENOMIC DNA]</scope>
    <source>
        <strain evidence="3 4">TSA66</strain>
    </source>
</reference>
<dbReference type="EMBL" id="JWJG01000028">
    <property type="protein sequence ID" value="KIF80814.1"/>
    <property type="molecule type" value="Genomic_DNA"/>
</dbReference>
<gene>
    <name evidence="3" type="ORF">TSA66_00935</name>
    <name evidence="1" type="ORF">TSA66_08000</name>
    <name evidence="2" type="ORF">TSA66_08245</name>
</gene>
<dbReference type="AlphaFoldDB" id="A0A0C2BVJ2"/>
<dbReference type="EMBL" id="JWJG01000028">
    <property type="protein sequence ID" value="KIF80777.1"/>
    <property type="molecule type" value="Genomic_DNA"/>
</dbReference>
<evidence type="ECO:0000313" key="1">
    <source>
        <dbReference type="EMBL" id="KIF80777.1"/>
    </source>
</evidence>
<dbReference type="OrthoDB" id="6538688at2"/>
<comment type="caution">
    <text evidence="3">The sequence shown here is derived from an EMBL/GenBank/DDBJ whole genome shotgun (WGS) entry which is preliminary data.</text>
</comment>
<evidence type="ECO:0000313" key="4">
    <source>
        <dbReference type="Proteomes" id="UP000031572"/>
    </source>
</evidence>
<organism evidence="3 4">
    <name type="scientific">Noviherbaspirillum autotrophicum</name>
    <dbReference type="NCBI Taxonomy" id="709839"/>
    <lineage>
        <taxon>Bacteria</taxon>
        <taxon>Pseudomonadati</taxon>
        <taxon>Pseudomonadota</taxon>
        <taxon>Betaproteobacteria</taxon>
        <taxon>Burkholderiales</taxon>
        <taxon>Oxalobacteraceae</taxon>
        <taxon>Noviherbaspirillum</taxon>
    </lineage>
</organism>
<dbReference type="Proteomes" id="UP000031572">
    <property type="component" value="Unassembled WGS sequence"/>
</dbReference>